<protein>
    <submittedName>
        <fullName evidence="6">Uncharacterized protein</fullName>
    </submittedName>
</protein>
<feature type="region of interest" description="Disordered" evidence="5">
    <location>
        <begin position="59"/>
        <end position="89"/>
    </location>
</feature>
<reference evidence="6" key="1">
    <citation type="submission" date="2019-08" db="EMBL/GenBank/DDBJ databases">
        <title>The genome of the North American firefly Photinus pyralis.</title>
        <authorList>
            <consortium name="Photinus pyralis genome working group"/>
            <person name="Fallon T.R."/>
            <person name="Sander Lower S.E."/>
            <person name="Weng J.-K."/>
        </authorList>
    </citation>
    <scope>NUCLEOTIDE SEQUENCE</scope>
    <source>
        <strain evidence="6">TRF0915ILg1</strain>
        <tissue evidence="6">Whole body</tissue>
    </source>
</reference>
<proteinExistence type="predicted"/>
<keyword evidence="3" id="KW-0804">Transcription</keyword>
<evidence type="ECO:0000313" key="6">
    <source>
        <dbReference type="EMBL" id="KAF2881874.1"/>
    </source>
</evidence>
<organism evidence="6 7">
    <name type="scientific">Ignelater luminosus</name>
    <name type="common">Cucubano</name>
    <name type="synonym">Pyrophorus luminosus</name>
    <dbReference type="NCBI Taxonomy" id="2038154"/>
    <lineage>
        <taxon>Eukaryota</taxon>
        <taxon>Metazoa</taxon>
        <taxon>Ecdysozoa</taxon>
        <taxon>Arthropoda</taxon>
        <taxon>Hexapoda</taxon>
        <taxon>Insecta</taxon>
        <taxon>Pterygota</taxon>
        <taxon>Neoptera</taxon>
        <taxon>Endopterygota</taxon>
        <taxon>Coleoptera</taxon>
        <taxon>Polyphaga</taxon>
        <taxon>Elateriformia</taxon>
        <taxon>Elateroidea</taxon>
        <taxon>Elateridae</taxon>
        <taxon>Agrypninae</taxon>
        <taxon>Pyrophorini</taxon>
        <taxon>Ignelater</taxon>
    </lineage>
</organism>
<feature type="compositionally biased region" description="Basic and acidic residues" evidence="5">
    <location>
        <begin position="67"/>
        <end position="78"/>
    </location>
</feature>
<accession>A0A8K0C7B7</accession>
<keyword evidence="4" id="KW-0539">Nucleus</keyword>
<dbReference type="PANTHER" id="PTHR13408">
    <property type="entry name" value="DNA-DIRECTED RNA POLYMERASE III"/>
    <property type="match status" value="1"/>
</dbReference>
<dbReference type="GO" id="GO:0042797">
    <property type="term" value="P:tRNA transcription by RNA polymerase III"/>
    <property type="evidence" value="ECO:0007669"/>
    <property type="project" value="TreeGrafter"/>
</dbReference>
<name>A0A8K0C7B7_IGNLU</name>
<dbReference type="GO" id="GO:0005666">
    <property type="term" value="C:RNA polymerase III complex"/>
    <property type="evidence" value="ECO:0007669"/>
    <property type="project" value="InterPro"/>
</dbReference>
<comment type="subcellular location">
    <subcellularLocation>
        <location evidence="1">Nucleus</location>
    </subcellularLocation>
</comment>
<feature type="compositionally biased region" description="Polar residues" evidence="5">
    <location>
        <begin position="112"/>
        <end position="126"/>
    </location>
</feature>
<dbReference type="PANTHER" id="PTHR13408:SF0">
    <property type="entry name" value="DNA-DIRECTED RNA POLYMERASE III SUBUNIT RPC4"/>
    <property type="match status" value="1"/>
</dbReference>
<feature type="region of interest" description="Disordered" evidence="5">
    <location>
        <begin position="107"/>
        <end position="126"/>
    </location>
</feature>
<dbReference type="InterPro" id="IPR007811">
    <property type="entry name" value="RPC4"/>
</dbReference>
<dbReference type="GO" id="GO:0003677">
    <property type="term" value="F:DNA binding"/>
    <property type="evidence" value="ECO:0007669"/>
    <property type="project" value="InterPro"/>
</dbReference>
<evidence type="ECO:0000256" key="1">
    <source>
        <dbReference type="ARBA" id="ARBA00004123"/>
    </source>
</evidence>
<evidence type="ECO:0000313" key="7">
    <source>
        <dbReference type="Proteomes" id="UP000801492"/>
    </source>
</evidence>
<keyword evidence="7" id="KW-1185">Reference proteome</keyword>
<evidence type="ECO:0000256" key="2">
    <source>
        <dbReference type="ARBA" id="ARBA00022478"/>
    </source>
</evidence>
<dbReference type="Pfam" id="PF05132">
    <property type="entry name" value="RNA_pol_Rpc4"/>
    <property type="match status" value="1"/>
</dbReference>
<dbReference type="AlphaFoldDB" id="A0A8K0C7B7"/>
<dbReference type="EMBL" id="VTPC01090689">
    <property type="protein sequence ID" value="KAF2881874.1"/>
    <property type="molecule type" value="Genomic_DNA"/>
</dbReference>
<sequence length="370" mass="41413">MDKRASGGLPSLDALKKMIRKENLDAGRLASLRLPRDLSLGGTKSKRNYTPNLNVIRNKDKNKHIPVKNDRGQKRSSDHLSSLKSARSNDKRVKYIQSDSVFSQGMGEFKRNSYNSSKSSGTRDYNNSASIPIPKLNKNSWNVNKAEDAALVSDLVANAETDSESDSEFDPVVLPLELNKDSFSHIFKIKSEDNQKIKKESHDPETDSIPICNGYSAVNDTKSDVKLEVNNTNKGEQHLSFIDCANTYDEDNPAFSVLQLPTSFLGKIWKDDPNDKNLDYTVWDIPEGQLGKIVVRKSGKMEMTVKNTKYVLNGGSSGNVLESLMLFPGEQSIASIPSVVTLGKVSEKFTVIPEWIDLFDRARKNKKFFW</sequence>
<evidence type="ECO:0000256" key="5">
    <source>
        <dbReference type="SAM" id="MobiDB-lite"/>
    </source>
</evidence>
<dbReference type="Proteomes" id="UP000801492">
    <property type="component" value="Unassembled WGS sequence"/>
</dbReference>
<evidence type="ECO:0000256" key="3">
    <source>
        <dbReference type="ARBA" id="ARBA00023163"/>
    </source>
</evidence>
<dbReference type="OrthoDB" id="5836119at2759"/>
<keyword evidence="2" id="KW-0240">DNA-directed RNA polymerase</keyword>
<evidence type="ECO:0000256" key="4">
    <source>
        <dbReference type="ARBA" id="ARBA00023242"/>
    </source>
</evidence>
<gene>
    <name evidence="6" type="ORF">ILUMI_24306</name>
</gene>
<comment type="caution">
    <text evidence="6">The sequence shown here is derived from an EMBL/GenBank/DDBJ whole genome shotgun (WGS) entry which is preliminary data.</text>
</comment>